<keyword evidence="9 13" id="KW-0472">Membrane</keyword>
<protein>
    <submittedName>
        <fullName evidence="16">3-beta-hydroxysteroid-Delta(8), Delta(7)-isomerase</fullName>
    </submittedName>
</protein>
<keyword evidence="4 13" id="KW-0812">Transmembrane</keyword>
<evidence type="ECO:0000256" key="6">
    <source>
        <dbReference type="ARBA" id="ARBA00022989"/>
    </source>
</evidence>
<dbReference type="GO" id="GO:0005783">
    <property type="term" value="C:endoplasmic reticulum"/>
    <property type="evidence" value="ECO:0007669"/>
    <property type="project" value="TreeGrafter"/>
</dbReference>
<dbReference type="PANTHER" id="PTHR14207:SF0">
    <property type="entry name" value="3-BETA-HYDROXYSTEROID-DELTA(8),DELTA(7)-ISOMERASE"/>
    <property type="match status" value="1"/>
</dbReference>
<dbReference type="Pfam" id="PF05241">
    <property type="entry name" value="EBP"/>
    <property type="match status" value="1"/>
</dbReference>
<dbReference type="GO" id="GO:0047750">
    <property type="term" value="F:cholestenol delta-isomerase activity"/>
    <property type="evidence" value="ECO:0007669"/>
    <property type="project" value="InterPro"/>
</dbReference>
<evidence type="ECO:0000256" key="11">
    <source>
        <dbReference type="ARBA" id="ARBA00023221"/>
    </source>
</evidence>
<dbReference type="AlphaFoldDB" id="A0A1D1YVG7"/>
<evidence type="ECO:0000256" key="8">
    <source>
        <dbReference type="ARBA" id="ARBA00023098"/>
    </source>
</evidence>
<feature type="domain" description="EXPERA" evidence="15">
    <location>
        <begin position="86"/>
        <end position="228"/>
    </location>
</feature>
<organism evidence="16">
    <name type="scientific">Anthurium amnicola</name>
    <dbReference type="NCBI Taxonomy" id="1678845"/>
    <lineage>
        <taxon>Eukaryota</taxon>
        <taxon>Viridiplantae</taxon>
        <taxon>Streptophyta</taxon>
        <taxon>Embryophyta</taxon>
        <taxon>Tracheophyta</taxon>
        <taxon>Spermatophyta</taxon>
        <taxon>Magnoliopsida</taxon>
        <taxon>Liliopsida</taxon>
        <taxon>Araceae</taxon>
        <taxon>Pothoideae</taxon>
        <taxon>Potheae</taxon>
        <taxon>Anthurium</taxon>
    </lineage>
</organism>
<evidence type="ECO:0000256" key="5">
    <source>
        <dbReference type="ARBA" id="ARBA00022955"/>
    </source>
</evidence>
<evidence type="ECO:0000259" key="15">
    <source>
        <dbReference type="PROSITE" id="PS51751"/>
    </source>
</evidence>
<keyword evidence="7" id="KW-0756">Sterol biosynthesis</keyword>
<feature type="transmembrane region" description="Helical" evidence="14">
    <location>
        <begin position="90"/>
        <end position="110"/>
    </location>
</feature>
<dbReference type="GO" id="GO:0016126">
    <property type="term" value="P:sterol biosynthetic process"/>
    <property type="evidence" value="ECO:0007669"/>
    <property type="project" value="UniProtKB-KW"/>
</dbReference>
<evidence type="ECO:0000256" key="12">
    <source>
        <dbReference type="ARBA" id="ARBA00023235"/>
    </source>
</evidence>
<evidence type="ECO:0000256" key="13">
    <source>
        <dbReference type="PROSITE-ProRule" id="PRU01087"/>
    </source>
</evidence>
<feature type="transmembrane region" description="Helical" evidence="14">
    <location>
        <begin position="142"/>
        <end position="162"/>
    </location>
</feature>
<keyword evidence="3" id="KW-0444">Lipid biosynthesis</keyword>
<proteinExistence type="inferred from homology"/>
<feature type="transmembrane region" description="Helical" evidence="14">
    <location>
        <begin position="174"/>
        <end position="192"/>
    </location>
</feature>
<gene>
    <name evidence="16" type="primary">Ebp_0</name>
    <name evidence="16" type="ORF">g.18418</name>
</gene>
<evidence type="ECO:0000256" key="14">
    <source>
        <dbReference type="SAM" id="Phobius"/>
    </source>
</evidence>
<dbReference type="EMBL" id="GDJX01009268">
    <property type="protein sequence ID" value="JAT58668.1"/>
    <property type="molecule type" value="Transcribed_RNA"/>
</dbReference>
<keyword evidence="6 13" id="KW-1133">Transmembrane helix</keyword>
<dbReference type="PROSITE" id="PS51751">
    <property type="entry name" value="EXPERA"/>
    <property type="match status" value="1"/>
</dbReference>
<dbReference type="InterPro" id="IPR033118">
    <property type="entry name" value="EXPERA"/>
</dbReference>
<comment type="subcellular location">
    <subcellularLocation>
        <location evidence="1">Membrane</location>
        <topology evidence="1">Multi-pass membrane protein</topology>
    </subcellularLocation>
</comment>
<dbReference type="GO" id="GO:0016020">
    <property type="term" value="C:membrane"/>
    <property type="evidence" value="ECO:0007669"/>
    <property type="project" value="UniProtKB-SubCell"/>
</dbReference>
<feature type="transmembrane region" description="Helical" evidence="14">
    <location>
        <begin position="212"/>
        <end position="239"/>
    </location>
</feature>
<keyword evidence="11" id="KW-0753">Steroid metabolism</keyword>
<keyword evidence="10" id="KW-1207">Sterol metabolism</keyword>
<evidence type="ECO:0000256" key="9">
    <source>
        <dbReference type="ARBA" id="ARBA00023136"/>
    </source>
</evidence>
<evidence type="ECO:0000256" key="3">
    <source>
        <dbReference type="ARBA" id="ARBA00022516"/>
    </source>
</evidence>
<feature type="transmembrane region" description="Helical" evidence="14">
    <location>
        <begin position="57"/>
        <end position="78"/>
    </location>
</feature>
<keyword evidence="5" id="KW-0752">Steroid biosynthesis</keyword>
<dbReference type="InterPro" id="IPR007905">
    <property type="entry name" value="EBP"/>
</dbReference>
<comment type="similarity">
    <text evidence="2">Belongs to the EBP family.</text>
</comment>
<evidence type="ECO:0000256" key="10">
    <source>
        <dbReference type="ARBA" id="ARBA00023166"/>
    </source>
</evidence>
<name>A0A1D1YVG7_9ARAE</name>
<evidence type="ECO:0000256" key="4">
    <source>
        <dbReference type="ARBA" id="ARBA00022692"/>
    </source>
</evidence>
<evidence type="ECO:0000313" key="16">
    <source>
        <dbReference type="EMBL" id="JAT58668.1"/>
    </source>
</evidence>
<dbReference type="GO" id="GO:0000247">
    <property type="term" value="F:C-8 sterol isomerase activity"/>
    <property type="evidence" value="ECO:0007669"/>
    <property type="project" value="TreeGrafter"/>
</dbReference>
<dbReference type="GO" id="GO:0004769">
    <property type="term" value="F:steroid Delta-isomerase activity"/>
    <property type="evidence" value="ECO:0007669"/>
    <property type="project" value="TreeGrafter"/>
</dbReference>
<sequence length="251" mass="29461">MWEMWPKLFQPYFANVHVEQTAEQVQEKIESEFPKHPYYPRDLKLPTFTEKTHSMEYSLGIFAVIAIIVALTSSLIIYQRQKVSKADKFAFVWLTITGSIHVFVEGYFAYFHETLQSDNSLIGQWWKEYSLSDSRYLSSDSFVVNMEGITAIFWGTGAYLAAIGIHQNWPSRHVIQLVTCLGQMYGLVLYYWTSLFEGFPHSRPEALYFWGYFFGINFLWFIIPGALFLQSWLFLTNAIREDQKRKSKKTE</sequence>
<keyword evidence="8" id="KW-0443">Lipid metabolism</keyword>
<reference evidence="16" key="1">
    <citation type="submission" date="2015-07" db="EMBL/GenBank/DDBJ databases">
        <title>Transcriptome Assembly of Anthurium amnicola.</title>
        <authorList>
            <person name="Suzuki J."/>
        </authorList>
    </citation>
    <scope>NUCLEOTIDE SEQUENCE</scope>
</reference>
<evidence type="ECO:0000256" key="7">
    <source>
        <dbReference type="ARBA" id="ARBA00023011"/>
    </source>
</evidence>
<accession>A0A1D1YVG7</accession>
<keyword evidence="12 16" id="KW-0413">Isomerase</keyword>
<evidence type="ECO:0000256" key="1">
    <source>
        <dbReference type="ARBA" id="ARBA00004141"/>
    </source>
</evidence>
<dbReference type="PANTHER" id="PTHR14207">
    <property type="entry name" value="STEROL ISOMERASE"/>
    <property type="match status" value="1"/>
</dbReference>
<evidence type="ECO:0000256" key="2">
    <source>
        <dbReference type="ARBA" id="ARBA00008337"/>
    </source>
</evidence>